<sequence length="44" mass="5475">MLMLPEMYFVFSGNIFLFTFRTKIIYFPEIIYFPKNTNLFFCIY</sequence>
<evidence type="ECO:0000313" key="1">
    <source>
        <dbReference type="EMBL" id="KAF7639322.1"/>
    </source>
</evidence>
<protein>
    <submittedName>
        <fullName evidence="1">Uncharacterized protein</fullName>
    </submittedName>
</protein>
<keyword evidence="2" id="KW-1185">Reference proteome</keyword>
<dbReference type="EMBL" id="JABEBT010000006">
    <property type="protein sequence ID" value="KAF7639322.1"/>
    <property type="molecule type" value="Genomic_DNA"/>
</dbReference>
<comment type="caution">
    <text evidence="1">The sequence shown here is derived from an EMBL/GenBank/DDBJ whole genome shotgun (WGS) entry which is preliminary data.</text>
</comment>
<organism evidence="1 2">
    <name type="scientific">Meloidogyne graminicola</name>
    <dbReference type="NCBI Taxonomy" id="189291"/>
    <lineage>
        <taxon>Eukaryota</taxon>
        <taxon>Metazoa</taxon>
        <taxon>Ecdysozoa</taxon>
        <taxon>Nematoda</taxon>
        <taxon>Chromadorea</taxon>
        <taxon>Rhabditida</taxon>
        <taxon>Tylenchina</taxon>
        <taxon>Tylenchomorpha</taxon>
        <taxon>Tylenchoidea</taxon>
        <taxon>Meloidogynidae</taxon>
        <taxon>Meloidogyninae</taxon>
        <taxon>Meloidogyne</taxon>
    </lineage>
</organism>
<name>A0A8T0A1D6_9BILA</name>
<gene>
    <name evidence="1" type="ORF">Mgra_00001285</name>
</gene>
<dbReference type="AlphaFoldDB" id="A0A8T0A1D6"/>
<accession>A0A8T0A1D6</accession>
<proteinExistence type="predicted"/>
<reference evidence="1" key="1">
    <citation type="journal article" date="2020" name="Ecol. Evol.">
        <title>Genome structure and content of the rice root-knot nematode (Meloidogyne graminicola).</title>
        <authorList>
            <person name="Phan N.T."/>
            <person name="Danchin E.G.J."/>
            <person name="Klopp C."/>
            <person name="Perfus-Barbeoch L."/>
            <person name="Kozlowski D.K."/>
            <person name="Koutsovoulos G.D."/>
            <person name="Lopez-Roques C."/>
            <person name="Bouchez O."/>
            <person name="Zahm M."/>
            <person name="Besnard G."/>
            <person name="Bellafiore S."/>
        </authorList>
    </citation>
    <scope>NUCLEOTIDE SEQUENCE</scope>
    <source>
        <strain evidence="1">VN-18</strain>
    </source>
</reference>
<dbReference type="Proteomes" id="UP000605970">
    <property type="component" value="Unassembled WGS sequence"/>
</dbReference>
<evidence type="ECO:0000313" key="2">
    <source>
        <dbReference type="Proteomes" id="UP000605970"/>
    </source>
</evidence>